<comment type="caution">
    <text evidence="1">The sequence shown here is derived from an EMBL/GenBank/DDBJ whole genome shotgun (WGS) entry which is preliminary data.</text>
</comment>
<dbReference type="Proteomes" id="UP000215335">
    <property type="component" value="Unassembled WGS sequence"/>
</dbReference>
<sequence length="141" mass="15445">IAIYSPFPMLFFEITTSAMVRKFTTRCLVGIVQMPIRLVKVLHAKYTQEVQAHAVTRACGGEALDEIGQRFRLQDSAEAPANFRLAHPQAFASIKDIPISSIYVNLNRSESMKTKPCLSSSLLAFVSLGVGVAEANSISEL</sequence>
<evidence type="ECO:0000313" key="1">
    <source>
        <dbReference type="EMBL" id="OXU29655.1"/>
    </source>
</evidence>
<proteinExistence type="predicted"/>
<dbReference type="AlphaFoldDB" id="A0A232FG44"/>
<reference evidence="1 2" key="1">
    <citation type="journal article" date="2017" name="Curr. Biol.">
        <title>The Evolution of Venom by Co-option of Single-Copy Genes.</title>
        <authorList>
            <person name="Martinson E.O."/>
            <person name="Mrinalini"/>
            <person name="Kelkar Y.D."/>
            <person name="Chang C.H."/>
            <person name="Werren J.H."/>
        </authorList>
    </citation>
    <scope>NUCLEOTIDE SEQUENCE [LARGE SCALE GENOMIC DNA]</scope>
    <source>
        <strain evidence="1 2">Alberta</strain>
        <tissue evidence="1">Whole body</tissue>
    </source>
</reference>
<organism evidence="1 2">
    <name type="scientific">Trichomalopsis sarcophagae</name>
    <dbReference type="NCBI Taxonomy" id="543379"/>
    <lineage>
        <taxon>Eukaryota</taxon>
        <taxon>Metazoa</taxon>
        <taxon>Ecdysozoa</taxon>
        <taxon>Arthropoda</taxon>
        <taxon>Hexapoda</taxon>
        <taxon>Insecta</taxon>
        <taxon>Pterygota</taxon>
        <taxon>Neoptera</taxon>
        <taxon>Endopterygota</taxon>
        <taxon>Hymenoptera</taxon>
        <taxon>Apocrita</taxon>
        <taxon>Proctotrupomorpha</taxon>
        <taxon>Chalcidoidea</taxon>
        <taxon>Pteromalidae</taxon>
        <taxon>Pteromalinae</taxon>
        <taxon>Trichomalopsis</taxon>
    </lineage>
</organism>
<keyword evidence="2" id="KW-1185">Reference proteome</keyword>
<accession>A0A232FG44</accession>
<feature type="non-terminal residue" evidence="1">
    <location>
        <position position="1"/>
    </location>
</feature>
<gene>
    <name evidence="1" type="ORF">TSAR_015064</name>
</gene>
<name>A0A232FG44_9HYME</name>
<evidence type="ECO:0000313" key="2">
    <source>
        <dbReference type="Proteomes" id="UP000215335"/>
    </source>
</evidence>
<protein>
    <submittedName>
        <fullName evidence="1">Uncharacterized protein</fullName>
    </submittedName>
</protein>
<dbReference type="EMBL" id="NNAY01000261">
    <property type="protein sequence ID" value="OXU29655.1"/>
    <property type="molecule type" value="Genomic_DNA"/>
</dbReference>